<evidence type="ECO:0000256" key="1">
    <source>
        <dbReference type="ARBA" id="ARBA00022801"/>
    </source>
</evidence>
<dbReference type="RefSeq" id="WP_306859903.1">
    <property type="nucleotide sequence ID" value="NZ_JAUSRB010000002.1"/>
</dbReference>
<accession>A0ABT9R1U9</accession>
<dbReference type="Proteomes" id="UP001230426">
    <property type="component" value="Unassembled WGS sequence"/>
</dbReference>
<organism evidence="4 5">
    <name type="scientific">Streptosporangium brasiliense</name>
    <dbReference type="NCBI Taxonomy" id="47480"/>
    <lineage>
        <taxon>Bacteria</taxon>
        <taxon>Bacillati</taxon>
        <taxon>Actinomycetota</taxon>
        <taxon>Actinomycetes</taxon>
        <taxon>Streptosporangiales</taxon>
        <taxon>Streptosporangiaceae</taxon>
        <taxon>Streptosporangium</taxon>
    </lineage>
</organism>
<dbReference type="InterPro" id="IPR017853">
    <property type="entry name" value="GH"/>
</dbReference>
<dbReference type="InterPro" id="IPR006047">
    <property type="entry name" value="GH13_cat_dom"/>
</dbReference>
<name>A0ABT9R1U9_9ACTN</name>
<dbReference type="PANTHER" id="PTHR10357:SF210">
    <property type="entry name" value="MALTODEXTRIN GLUCOSIDASE"/>
    <property type="match status" value="1"/>
</dbReference>
<proteinExistence type="predicted"/>
<dbReference type="Gene3D" id="2.60.40.10">
    <property type="entry name" value="Immunoglobulins"/>
    <property type="match status" value="1"/>
</dbReference>
<evidence type="ECO:0000313" key="5">
    <source>
        <dbReference type="Proteomes" id="UP001230426"/>
    </source>
</evidence>
<dbReference type="Gene3D" id="3.90.400.10">
    <property type="entry name" value="Oligo-1,6-glucosidase, Domain 2"/>
    <property type="match status" value="1"/>
</dbReference>
<evidence type="ECO:0000259" key="3">
    <source>
        <dbReference type="SMART" id="SM00642"/>
    </source>
</evidence>
<dbReference type="EC" id="3.2.1.20" evidence="4"/>
<dbReference type="Pfam" id="PF00128">
    <property type="entry name" value="Alpha-amylase"/>
    <property type="match status" value="2"/>
</dbReference>
<dbReference type="InterPro" id="IPR013783">
    <property type="entry name" value="Ig-like_fold"/>
</dbReference>
<keyword evidence="2 4" id="KW-0326">Glycosidase</keyword>
<dbReference type="GO" id="GO:0004558">
    <property type="term" value="F:alpha-1,4-glucosidase activity"/>
    <property type="evidence" value="ECO:0007669"/>
    <property type="project" value="UniProtKB-EC"/>
</dbReference>
<dbReference type="PANTHER" id="PTHR10357">
    <property type="entry name" value="ALPHA-AMYLASE FAMILY MEMBER"/>
    <property type="match status" value="1"/>
</dbReference>
<protein>
    <submittedName>
        <fullName evidence="4">Alpha-glucosidase</fullName>
        <ecNumber evidence="4">3.2.1.20</ecNumber>
    </submittedName>
</protein>
<sequence>MGYRETLCNTWAHHDGSPLYVADPAPSLGDRVELSVRVAHALGVRRVYVRTAPDGEPRFTEASIDRVSDSETWWRCAVEMVNPECGYRFLLHTAKGPLWLTAAGLSALDVPDTTDFMLTTHPAPPAWAAGSVIYQIFPDRFARSGRVSGPVPDWVRQAEWDDPIPWGSPHALQQLYGGDLWGVAERLDHIAELGADLLYLTPFFPARSNHRYDATTFERVDPLLGGDEALRALTGAAHARGMRVIGDITLNHSGDGHEWFAAESAVRDDFYYVDGDDYATFAGVRTLPKFDHRSAELRRRLYEGPRSVIARYLEEFGLDGWRVDVAQSAGRHGEIELNDRVATLTRETMSGHDALLLAEHQFDASRTLRGTGWHGTMSYAGFARPVWSWLARERSTEFWGVPGPIPHYGGADLAEVMRRYSALIPWRAYTHNLTLLDSHDTARFRSVAGREHQHLGAALLFTLPGLPMVFAGDEVGVEGVHLEDGRRPFPWDRTRWDRGTYQVYRDLVRLRRSHEALRTGGLRWLHVADDTVVYERATPDQTLLVQVSRASHPPVAAPAAGVSLTGGPSLRPGLPMPADGPAFHVWELEA</sequence>
<feature type="domain" description="Glycosyl hydrolase family 13 catalytic" evidence="3">
    <location>
        <begin position="135"/>
        <end position="511"/>
    </location>
</feature>
<dbReference type="SMART" id="SM00642">
    <property type="entry name" value="Aamy"/>
    <property type="match status" value="1"/>
</dbReference>
<gene>
    <name evidence="4" type="ORF">J2S55_002469</name>
</gene>
<dbReference type="InterPro" id="IPR004185">
    <property type="entry name" value="Glyco_hydro_13_lg-like_dom"/>
</dbReference>
<dbReference type="EMBL" id="JAUSRB010000002">
    <property type="protein sequence ID" value="MDP9863203.1"/>
    <property type="molecule type" value="Genomic_DNA"/>
</dbReference>
<comment type="caution">
    <text evidence="4">The sequence shown here is derived from an EMBL/GenBank/DDBJ whole genome shotgun (WGS) entry which is preliminary data.</text>
</comment>
<dbReference type="InterPro" id="IPR045857">
    <property type="entry name" value="O16G_dom_2"/>
</dbReference>
<dbReference type="Gene3D" id="3.20.20.80">
    <property type="entry name" value="Glycosidases"/>
    <property type="match status" value="1"/>
</dbReference>
<evidence type="ECO:0000313" key="4">
    <source>
        <dbReference type="EMBL" id="MDP9863203.1"/>
    </source>
</evidence>
<keyword evidence="5" id="KW-1185">Reference proteome</keyword>
<dbReference type="SUPFAM" id="SSF51445">
    <property type="entry name" value="(Trans)glycosidases"/>
    <property type="match status" value="1"/>
</dbReference>
<keyword evidence="1 4" id="KW-0378">Hydrolase</keyword>
<dbReference type="CDD" id="cd11338">
    <property type="entry name" value="AmyAc_CMD"/>
    <property type="match status" value="1"/>
</dbReference>
<reference evidence="4 5" key="1">
    <citation type="submission" date="2023-07" db="EMBL/GenBank/DDBJ databases">
        <title>Sequencing the genomes of 1000 actinobacteria strains.</title>
        <authorList>
            <person name="Klenk H.-P."/>
        </authorList>
    </citation>
    <scope>NUCLEOTIDE SEQUENCE [LARGE SCALE GENOMIC DNA]</scope>
    <source>
        <strain evidence="4 5">DSM 44109</strain>
    </source>
</reference>
<evidence type="ECO:0000256" key="2">
    <source>
        <dbReference type="ARBA" id="ARBA00023295"/>
    </source>
</evidence>
<dbReference type="CDD" id="cd02857">
    <property type="entry name" value="E_set_CDase_PDE_N"/>
    <property type="match status" value="1"/>
</dbReference>